<organism evidence="10 11">
    <name type="scientific">Actinomadura pelletieri DSM 43383</name>
    <dbReference type="NCBI Taxonomy" id="1120940"/>
    <lineage>
        <taxon>Bacteria</taxon>
        <taxon>Bacillati</taxon>
        <taxon>Actinomycetota</taxon>
        <taxon>Actinomycetes</taxon>
        <taxon>Streptosporangiales</taxon>
        <taxon>Thermomonosporaceae</taxon>
        <taxon>Actinomadura</taxon>
    </lineage>
</organism>
<keyword evidence="3" id="KW-0597">Phosphoprotein</keyword>
<keyword evidence="2" id="KW-0596">Phosphopantetheine</keyword>
<dbReference type="Pfam" id="PF18369">
    <property type="entry name" value="PKS_DE"/>
    <property type="match status" value="1"/>
</dbReference>
<dbReference type="NCBIfam" id="NF045894">
    <property type="entry name" value="PKS_plus_SDR"/>
    <property type="match status" value="1"/>
</dbReference>
<dbReference type="PROSITE" id="PS52004">
    <property type="entry name" value="KS3_2"/>
    <property type="match status" value="1"/>
</dbReference>
<dbReference type="SUPFAM" id="SSF51735">
    <property type="entry name" value="NAD(P)-binding Rossmann-fold domains"/>
    <property type="match status" value="2"/>
</dbReference>
<evidence type="ECO:0000256" key="3">
    <source>
        <dbReference type="ARBA" id="ARBA00022553"/>
    </source>
</evidence>
<keyword evidence="6" id="KW-0511">Multifunctional enzyme</keyword>
<feature type="domain" description="Ketosynthase family 3 (KS3)" evidence="9">
    <location>
        <begin position="33"/>
        <end position="460"/>
    </location>
</feature>
<dbReference type="SMART" id="SM00827">
    <property type="entry name" value="PKS_AT"/>
    <property type="match status" value="1"/>
</dbReference>
<dbReference type="PANTHER" id="PTHR43775:SF51">
    <property type="entry name" value="INACTIVE PHENOLPHTHIOCEROL SYNTHESIS POLYKETIDE SYNTHASE TYPE I PKS1-RELATED"/>
    <property type="match status" value="1"/>
</dbReference>
<dbReference type="SMART" id="SM00823">
    <property type="entry name" value="PKS_PP"/>
    <property type="match status" value="1"/>
</dbReference>
<dbReference type="SMART" id="SM00825">
    <property type="entry name" value="PKS_KS"/>
    <property type="match status" value="1"/>
</dbReference>
<keyword evidence="4 10" id="KW-0808">Transferase</keyword>
<dbReference type="Pfam" id="PF08659">
    <property type="entry name" value="KR"/>
    <property type="match status" value="1"/>
</dbReference>
<dbReference type="Gene3D" id="1.10.1200.10">
    <property type="entry name" value="ACP-like"/>
    <property type="match status" value="1"/>
</dbReference>
<keyword evidence="7" id="KW-0012">Acyltransferase</keyword>
<dbReference type="EMBL" id="RBWU01000008">
    <property type="protein sequence ID" value="RKS68194.1"/>
    <property type="molecule type" value="Genomic_DNA"/>
</dbReference>
<dbReference type="InterPro" id="IPR009081">
    <property type="entry name" value="PP-bd_ACP"/>
</dbReference>
<dbReference type="Gene3D" id="3.30.70.3290">
    <property type="match status" value="1"/>
</dbReference>
<gene>
    <name evidence="10" type="ORF">BZB76_6442</name>
</gene>
<evidence type="ECO:0000313" key="11">
    <source>
        <dbReference type="Proteomes" id="UP000274601"/>
    </source>
</evidence>
<dbReference type="InterPro" id="IPR001227">
    <property type="entry name" value="Ac_transferase_dom_sf"/>
</dbReference>
<name>A0A495QA54_9ACTN</name>
<dbReference type="FunFam" id="3.40.47.10:FF:000019">
    <property type="entry name" value="Polyketide synthase type I"/>
    <property type="match status" value="1"/>
</dbReference>
<dbReference type="GO" id="GO:0004312">
    <property type="term" value="F:fatty acid synthase activity"/>
    <property type="evidence" value="ECO:0007669"/>
    <property type="project" value="TreeGrafter"/>
</dbReference>
<dbReference type="InterPro" id="IPR014030">
    <property type="entry name" value="Ketoacyl_synth_N"/>
</dbReference>
<dbReference type="FunFam" id="3.40.366.10:FF:000002">
    <property type="entry name" value="Probable polyketide synthase 2"/>
    <property type="match status" value="1"/>
</dbReference>
<dbReference type="InterPro" id="IPR016035">
    <property type="entry name" value="Acyl_Trfase/lysoPLipase"/>
</dbReference>
<dbReference type="InterPro" id="IPR018201">
    <property type="entry name" value="Ketoacyl_synth_AS"/>
</dbReference>
<dbReference type="InterPro" id="IPR032821">
    <property type="entry name" value="PKS_assoc"/>
</dbReference>
<dbReference type="InterPro" id="IPR020841">
    <property type="entry name" value="PKS_Beta-ketoAc_synthase_dom"/>
</dbReference>
<dbReference type="Proteomes" id="UP000274601">
    <property type="component" value="Unassembled WGS sequence"/>
</dbReference>
<dbReference type="CDD" id="cd08952">
    <property type="entry name" value="KR_1_SDR_x"/>
    <property type="match status" value="1"/>
</dbReference>
<evidence type="ECO:0000256" key="2">
    <source>
        <dbReference type="ARBA" id="ARBA00022450"/>
    </source>
</evidence>
<dbReference type="Pfam" id="PF16197">
    <property type="entry name" value="KAsynt_C_assoc"/>
    <property type="match status" value="1"/>
</dbReference>
<accession>A0A495QA54</accession>
<dbReference type="GO" id="GO:0031177">
    <property type="term" value="F:phosphopantetheine binding"/>
    <property type="evidence" value="ECO:0007669"/>
    <property type="project" value="InterPro"/>
</dbReference>
<dbReference type="Gene3D" id="3.40.50.720">
    <property type="entry name" value="NAD(P)-binding Rossmann-like Domain"/>
    <property type="match status" value="1"/>
</dbReference>
<dbReference type="SUPFAM" id="SSF55048">
    <property type="entry name" value="Probable ACP-binding domain of malonyl-CoA ACP transacylase"/>
    <property type="match status" value="1"/>
</dbReference>
<dbReference type="InterPro" id="IPR050091">
    <property type="entry name" value="PKS_NRPS_Biosynth_Enz"/>
</dbReference>
<dbReference type="Gene3D" id="6.10.140.1830">
    <property type="match status" value="1"/>
</dbReference>
<proteinExistence type="predicted"/>
<keyword evidence="5" id="KW-0045">Antibiotic biosynthesis</keyword>
<dbReference type="OrthoDB" id="4537517at2"/>
<dbReference type="InterPro" id="IPR020806">
    <property type="entry name" value="PKS_PP-bd"/>
</dbReference>
<dbReference type="SUPFAM" id="SSF52151">
    <property type="entry name" value="FabD/lysophospholipase-like"/>
    <property type="match status" value="1"/>
</dbReference>
<evidence type="ECO:0000256" key="1">
    <source>
        <dbReference type="ARBA" id="ARBA00001957"/>
    </source>
</evidence>
<protein>
    <submittedName>
        <fullName evidence="10">Acyl transferase domain-containing protein</fullName>
    </submittedName>
</protein>
<comment type="caution">
    <text evidence="10">The sequence shown here is derived from an EMBL/GenBank/DDBJ whole genome shotgun (WGS) entry which is preliminary data.</text>
</comment>
<dbReference type="InterPro" id="IPR013968">
    <property type="entry name" value="PKS_KR"/>
</dbReference>
<sequence length="1507" mass="160433">MTDQDKLVEYLKWVTADLHETRQRLAEAESGRREPIAIIGMSCRYPGNVASPEDLWRLTAGGVDAISEFPLDRGWDVGELYDPAPERPGTCYTREGGFLYDADRFDPAFFGISPREALAIDPQQRLLLETAWEAIERAGIVPADLRGSRTGVFAGVMYDDYAARLYPHPPDGFEGYLGNGSASSVASGRVAYTFGFEGPAVTVDTACSSSLVAIHLAAQSLRRGESDLALAGGVTVMATPGVFVEFSRQRGLAADGRCKSFAAAADGTGWAEGAGLVLLKRLSDAQRDGDPILAVVRGSAVNQDGASNGLTAPNGPSQERLIRAALADARLAPRDVDAVEAHGTGTTLGDPIEAQAVLAAYGQDRPVDRPLRLGSIKSNIGHTQAAAGIAGVIKMVEAINHGLLPRTLHIDQPSPHVDWDSGAVELLTEAVPWPEVERPRRAGVSSFGISGTNAHIVLEQAPEPPAEGGETADGGAPAVPTALPWLLSAKSPAALRDQAARLLTHVQDDPDADPADIAHALISTRTQFEHRAAIVADDRAGLLEGLDALGRGRTGSAVIQNQVTARGGGPAFLFTGQGSQRPGMGRELYDAFPVFARALDDVCAHFEQPLRDIMFAPDDDRLHETRHAQPALFALETALFRLLESWEVRPGHLAGHSVGEITAAHVGGVLSLADACALVAARGRLMQEITEHGAMVSVRAPEDEVRESLAGHEDRVSVAAVNSPSSTVISGDHDLVLRLADEWKKRGHRTRRLQVSHAFHSPHTDVILDRFRAVAERLDYSPAAIPIVSNLTGKIATDEQLRSPDYWTDHIRGTVRFADAIATLRSEGVTTYLELGPDAVLTAMAQDRPDDDGESPGAVSVSVLRARRPEVRTALTALATVHTAGCPVGWRTWFGAARTRRVPLPTYAFQRRRYWIDVPGTEGADGRPAAESPFWDAVEAADLDAVARDLRITGEQRTALAALLPALSARRRRARWGHRIAWLPAAHPRVGTPAGRWLLVTPRRNAGDPLVKTVAEAFGEHGAEIAVGPEDTGPDELADRLRNAVTGTGVEGVLSLLALDEDRIEPTRRLAEALDRAAIRAPIWAATRGAVSTGPSDPPVDPGQAEIWGLVQSLAAERPPRWGGLVDLPSDPDQRAGDLLRAVLAGEPDEDQIAVRSSGVFARRLVGAPLDAADGAAWRPSGTVLVTGADTVAGAEAARWLAEHGAPHLLLTGKNEPDEPTDELAGLGAQVTWTACDLTDRDALARLPESIPATRPLTAVVHVAVDDADPAAATNLDELTSELDLSAFVILCSAAGVLGAPGRAADAAGHAFLDALAHRRRARGLPALTVAWGPSDENAQADTTWGLRPIPPRYAMTVLERATDPATASVVVADIAWEFLVPELAAEGRGALFREVPEARRLLSRTEEPADDSWLERLREAPDEERASLLLDLVRAHAADVLGLDSPEELDTGASLLDHGLSSFAALELSARLRPVGVRLSPAAVFDDPTPAGIARHIHTLVTRSTS</sequence>
<dbReference type="InterPro" id="IPR057326">
    <property type="entry name" value="KR_dom"/>
</dbReference>
<dbReference type="SUPFAM" id="SSF53901">
    <property type="entry name" value="Thiolase-like"/>
    <property type="match status" value="1"/>
</dbReference>
<dbReference type="SUPFAM" id="SSF47336">
    <property type="entry name" value="ACP-like"/>
    <property type="match status" value="1"/>
</dbReference>
<dbReference type="RefSeq" id="WP_121438117.1">
    <property type="nucleotide sequence ID" value="NZ_RBWU01000008.1"/>
</dbReference>
<evidence type="ECO:0000259" key="8">
    <source>
        <dbReference type="PROSITE" id="PS50075"/>
    </source>
</evidence>
<feature type="domain" description="Carrier" evidence="8">
    <location>
        <begin position="1428"/>
        <end position="1502"/>
    </location>
</feature>
<dbReference type="Pfam" id="PF08990">
    <property type="entry name" value="Docking"/>
    <property type="match status" value="1"/>
</dbReference>
<dbReference type="Pfam" id="PF00550">
    <property type="entry name" value="PP-binding"/>
    <property type="match status" value="1"/>
</dbReference>
<dbReference type="Pfam" id="PF02801">
    <property type="entry name" value="Ketoacyl-synt_C"/>
    <property type="match status" value="1"/>
</dbReference>
<keyword evidence="11" id="KW-1185">Reference proteome</keyword>
<dbReference type="GO" id="GO:0033068">
    <property type="term" value="P:macrolide biosynthetic process"/>
    <property type="evidence" value="ECO:0007669"/>
    <property type="project" value="UniProtKB-ARBA"/>
</dbReference>
<comment type="cofactor">
    <cofactor evidence="1">
        <name>pantetheine 4'-phosphate</name>
        <dbReference type="ChEBI" id="CHEBI:47942"/>
    </cofactor>
</comment>
<evidence type="ECO:0000256" key="6">
    <source>
        <dbReference type="ARBA" id="ARBA00023268"/>
    </source>
</evidence>
<dbReference type="InterPro" id="IPR016036">
    <property type="entry name" value="Malonyl_transacylase_ACP-bd"/>
</dbReference>
<dbReference type="InterPro" id="IPR016039">
    <property type="entry name" value="Thiolase-like"/>
</dbReference>
<dbReference type="PROSITE" id="PS50075">
    <property type="entry name" value="CARRIER"/>
    <property type="match status" value="1"/>
</dbReference>
<dbReference type="PROSITE" id="PS00606">
    <property type="entry name" value="KS3_1"/>
    <property type="match status" value="1"/>
</dbReference>
<dbReference type="InterPro" id="IPR036736">
    <property type="entry name" value="ACP-like_sf"/>
</dbReference>
<evidence type="ECO:0000259" key="9">
    <source>
        <dbReference type="PROSITE" id="PS52004"/>
    </source>
</evidence>
<dbReference type="GO" id="GO:0006633">
    <property type="term" value="P:fatty acid biosynthetic process"/>
    <property type="evidence" value="ECO:0007669"/>
    <property type="project" value="InterPro"/>
</dbReference>
<dbReference type="GO" id="GO:0004315">
    <property type="term" value="F:3-oxoacyl-[acyl-carrier-protein] synthase activity"/>
    <property type="evidence" value="ECO:0007669"/>
    <property type="project" value="InterPro"/>
</dbReference>
<dbReference type="InterPro" id="IPR014043">
    <property type="entry name" value="Acyl_transferase_dom"/>
</dbReference>
<dbReference type="SMART" id="SM00822">
    <property type="entry name" value="PKS_KR"/>
    <property type="match status" value="1"/>
</dbReference>
<dbReference type="InterPro" id="IPR036291">
    <property type="entry name" value="NAD(P)-bd_dom_sf"/>
</dbReference>
<dbReference type="InterPro" id="IPR041618">
    <property type="entry name" value="PKS_DE"/>
</dbReference>
<dbReference type="Pfam" id="PF00698">
    <property type="entry name" value="Acyl_transf_1"/>
    <property type="match status" value="1"/>
</dbReference>
<dbReference type="PANTHER" id="PTHR43775">
    <property type="entry name" value="FATTY ACID SYNTHASE"/>
    <property type="match status" value="1"/>
</dbReference>
<dbReference type="InterPro" id="IPR014031">
    <property type="entry name" value="Ketoacyl_synth_C"/>
</dbReference>
<dbReference type="InterPro" id="IPR015083">
    <property type="entry name" value="NorB/c/GfsB-D-like_docking"/>
</dbReference>
<evidence type="ECO:0000313" key="10">
    <source>
        <dbReference type="EMBL" id="RKS68194.1"/>
    </source>
</evidence>
<dbReference type="Gene3D" id="3.40.47.10">
    <property type="match status" value="1"/>
</dbReference>
<evidence type="ECO:0000256" key="7">
    <source>
        <dbReference type="ARBA" id="ARBA00023315"/>
    </source>
</evidence>
<reference evidence="10 11" key="1">
    <citation type="submission" date="2018-10" db="EMBL/GenBank/DDBJ databases">
        <title>Genomic Encyclopedia of Archaeal and Bacterial Type Strains, Phase II (KMG-II): from individual species to whole genera.</title>
        <authorList>
            <person name="Goeker M."/>
        </authorList>
    </citation>
    <scope>NUCLEOTIDE SEQUENCE [LARGE SCALE GENOMIC DNA]</scope>
    <source>
        <strain evidence="10 11">DSM 43383</strain>
    </source>
</reference>
<evidence type="ECO:0000256" key="5">
    <source>
        <dbReference type="ARBA" id="ARBA00023194"/>
    </source>
</evidence>
<dbReference type="CDD" id="cd00833">
    <property type="entry name" value="PKS"/>
    <property type="match status" value="1"/>
</dbReference>
<evidence type="ECO:0000256" key="4">
    <source>
        <dbReference type="ARBA" id="ARBA00022679"/>
    </source>
</evidence>
<dbReference type="Pfam" id="PF00109">
    <property type="entry name" value="ketoacyl-synt"/>
    <property type="match status" value="1"/>
</dbReference>
<dbReference type="Gene3D" id="3.40.366.10">
    <property type="entry name" value="Malonyl-Coenzyme A Acyl Carrier Protein, domain 2"/>
    <property type="match status" value="1"/>
</dbReference>